<dbReference type="EMBL" id="QFQP01000025">
    <property type="protein sequence ID" value="PZR08376.1"/>
    <property type="molecule type" value="Genomic_DNA"/>
</dbReference>
<comment type="caution">
    <text evidence="1">The sequence shown here is derived from an EMBL/GenBank/DDBJ whole genome shotgun (WGS) entry which is preliminary data.</text>
</comment>
<gene>
    <name evidence="1" type="ORF">DI536_24660</name>
</gene>
<sequence length="447" mass="46051">MTSACGPKECVVDDPSTCPADLTCERVSGRDKPLCFQPVVLRGRVIELGSGAAIANAQVLATNADGAPVSAPFTSGSDGAYEFRVPTTRSDEAGTIVGHSVMLRAQARNYVAFPSGARVSLPVSIASASRATEDQPWVVESAQTDVFLSPVEPSVRDLATVSGKIELGAPQPATLIALEGAGGRTTLAAPDGTFTFFNVPAGAWRASAYARGSNYVPVDVSVGSADLADVTITRSSVPTPALSGSVQLVAGANGDGTSVVLALESTFIEALGRGEVPPGLRAPEGGASPNVTGAWTISGIPDGRYVVLAAFENDGNVRDPDPGISGTGLQQLTVSNGQLSGATSPAFKVTSAVELESPGHTGIDETSATPTFRWKKYPNADAYVLTVFDGLGNLVWTHPIADGNASSETYAGPSLPTGGFYQWRITGMRKGAPTSHSEELRGLFVVR</sequence>
<dbReference type="AlphaFoldDB" id="A0A2W5T7Q7"/>
<dbReference type="GO" id="GO:0030246">
    <property type="term" value="F:carbohydrate binding"/>
    <property type="evidence" value="ECO:0007669"/>
    <property type="project" value="InterPro"/>
</dbReference>
<organism evidence="1 2">
    <name type="scientific">Archangium gephyra</name>
    <dbReference type="NCBI Taxonomy" id="48"/>
    <lineage>
        <taxon>Bacteria</taxon>
        <taxon>Pseudomonadati</taxon>
        <taxon>Myxococcota</taxon>
        <taxon>Myxococcia</taxon>
        <taxon>Myxococcales</taxon>
        <taxon>Cystobacterineae</taxon>
        <taxon>Archangiaceae</taxon>
        <taxon>Archangium</taxon>
    </lineage>
</organism>
<proteinExistence type="predicted"/>
<dbReference type="InterPro" id="IPR013784">
    <property type="entry name" value="Carb-bd-like_fold"/>
</dbReference>
<protein>
    <recommendedName>
        <fullName evidence="3">Carboxypeptidase regulatory-like domain-containing protein</fullName>
    </recommendedName>
</protein>
<name>A0A2W5T7Q7_9BACT</name>
<dbReference type="SUPFAM" id="SSF49452">
    <property type="entry name" value="Starch-binding domain-like"/>
    <property type="match status" value="1"/>
</dbReference>
<evidence type="ECO:0008006" key="3">
    <source>
        <dbReference type="Google" id="ProtNLM"/>
    </source>
</evidence>
<dbReference type="Proteomes" id="UP000249061">
    <property type="component" value="Unassembled WGS sequence"/>
</dbReference>
<evidence type="ECO:0000313" key="1">
    <source>
        <dbReference type="EMBL" id="PZR08376.1"/>
    </source>
</evidence>
<reference evidence="1 2" key="1">
    <citation type="submission" date="2017-08" db="EMBL/GenBank/DDBJ databases">
        <title>Infants hospitalized years apart are colonized by the same room-sourced microbial strains.</title>
        <authorList>
            <person name="Brooks B."/>
            <person name="Olm M.R."/>
            <person name="Firek B.A."/>
            <person name="Baker R."/>
            <person name="Thomas B.C."/>
            <person name="Morowitz M.J."/>
            <person name="Banfield J.F."/>
        </authorList>
    </citation>
    <scope>NUCLEOTIDE SEQUENCE [LARGE SCALE GENOMIC DNA]</scope>
    <source>
        <strain evidence="1">S2_003_000_R2_14</strain>
    </source>
</reference>
<accession>A0A2W5T7Q7</accession>
<evidence type="ECO:0000313" key="2">
    <source>
        <dbReference type="Proteomes" id="UP000249061"/>
    </source>
</evidence>